<dbReference type="GO" id="GO:0016791">
    <property type="term" value="F:phosphatase activity"/>
    <property type="evidence" value="ECO:0007669"/>
    <property type="project" value="TreeGrafter"/>
</dbReference>
<dbReference type="SUPFAM" id="SSF56300">
    <property type="entry name" value="Metallo-dependent phosphatases"/>
    <property type="match status" value="1"/>
</dbReference>
<organism evidence="3 4">
    <name type="scientific">Aquabacterium commune</name>
    <dbReference type="NCBI Taxonomy" id="70586"/>
    <lineage>
        <taxon>Bacteria</taxon>
        <taxon>Pseudomonadati</taxon>
        <taxon>Pseudomonadota</taxon>
        <taxon>Betaproteobacteria</taxon>
        <taxon>Burkholderiales</taxon>
        <taxon>Aquabacterium</taxon>
    </lineage>
</organism>
<dbReference type="GO" id="GO:0005737">
    <property type="term" value="C:cytoplasm"/>
    <property type="evidence" value="ECO:0007669"/>
    <property type="project" value="TreeGrafter"/>
</dbReference>
<comment type="caution">
    <text evidence="3">The sequence shown here is derived from an EMBL/GenBank/DDBJ whole genome shotgun (WGS) entry which is preliminary data.</text>
</comment>
<keyword evidence="4" id="KW-1185">Reference proteome</keyword>
<sequence>MKFAILSDLHANRQAVEAVWAHAQAQGCEHTVLLGDFVDYGADPAWVMDFVMARHAEGASVVKGNHDDAIRHEGSHHMGGHVQASLAWTRTQLTPAHVAFVEALPLTIVKDDCLFAHANVHDPAHWGYLHGRLEATRSLFASHQPFVFCGHMHEPCLYHLSSTGKSGEFHPVDGTPIQLSPMRRWLTIPGSVGQPRDGNPAACYAVFDVSKAELTFHRVPYDHEAAARRVLEAGLPASLAQRLIDGS</sequence>
<comment type="similarity">
    <text evidence="1">Belongs to the metallophosphoesterase superfamily. YfcE family.</text>
</comment>
<dbReference type="EMBL" id="SNXW01000003">
    <property type="protein sequence ID" value="TDP84860.1"/>
    <property type="molecule type" value="Genomic_DNA"/>
</dbReference>
<evidence type="ECO:0000259" key="2">
    <source>
        <dbReference type="Pfam" id="PF12850"/>
    </source>
</evidence>
<feature type="domain" description="Calcineurin-like phosphoesterase" evidence="2">
    <location>
        <begin position="1"/>
        <end position="211"/>
    </location>
</feature>
<dbReference type="InterPro" id="IPR024654">
    <property type="entry name" value="Calcineurin-like_PHP_lpxH"/>
</dbReference>
<dbReference type="PIRSF" id="PIRSF000883">
    <property type="entry name" value="Pesterase_MJ0912"/>
    <property type="match status" value="1"/>
</dbReference>
<dbReference type="Proteomes" id="UP000294593">
    <property type="component" value="Unassembled WGS sequence"/>
</dbReference>
<dbReference type="PANTHER" id="PTHR42850:SF2">
    <property type="entry name" value="BLL5683 PROTEIN"/>
    <property type="match status" value="1"/>
</dbReference>
<dbReference type="InterPro" id="IPR050126">
    <property type="entry name" value="Ap4A_hydrolase"/>
</dbReference>
<evidence type="ECO:0000313" key="4">
    <source>
        <dbReference type="Proteomes" id="UP000294593"/>
    </source>
</evidence>
<accession>A0A4R6RF41</accession>
<dbReference type="RefSeq" id="WP_133608163.1">
    <property type="nucleotide sequence ID" value="NZ_SNXW01000003.1"/>
</dbReference>
<reference evidence="3 4" key="1">
    <citation type="submission" date="2019-03" db="EMBL/GenBank/DDBJ databases">
        <title>Genomic Encyclopedia of Type Strains, Phase IV (KMG-IV): sequencing the most valuable type-strain genomes for metagenomic binning, comparative biology and taxonomic classification.</title>
        <authorList>
            <person name="Goeker M."/>
        </authorList>
    </citation>
    <scope>NUCLEOTIDE SEQUENCE [LARGE SCALE GENOMIC DNA]</scope>
    <source>
        <strain evidence="3 4">DSM 11901</strain>
    </source>
</reference>
<dbReference type="InterPro" id="IPR029052">
    <property type="entry name" value="Metallo-depent_PP-like"/>
</dbReference>
<dbReference type="AlphaFoldDB" id="A0A4R6RF41"/>
<evidence type="ECO:0000313" key="3">
    <source>
        <dbReference type="EMBL" id="TDP84860.1"/>
    </source>
</evidence>
<dbReference type="Pfam" id="PF12850">
    <property type="entry name" value="Metallophos_2"/>
    <property type="match status" value="1"/>
</dbReference>
<evidence type="ECO:0000256" key="1">
    <source>
        <dbReference type="ARBA" id="ARBA00008950"/>
    </source>
</evidence>
<dbReference type="InterPro" id="IPR011152">
    <property type="entry name" value="Pesterase_MJ0912"/>
</dbReference>
<dbReference type="PANTHER" id="PTHR42850">
    <property type="entry name" value="METALLOPHOSPHOESTERASE"/>
    <property type="match status" value="1"/>
</dbReference>
<dbReference type="Gene3D" id="3.60.21.10">
    <property type="match status" value="1"/>
</dbReference>
<dbReference type="OrthoDB" id="9813918at2"/>
<protein>
    <submittedName>
        <fullName evidence="3">Putative phosphodiesterase</fullName>
    </submittedName>
</protein>
<proteinExistence type="inferred from homology"/>
<gene>
    <name evidence="3" type="ORF">EV672_103435</name>
</gene>
<name>A0A4R6RF41_9BURK</name>